<keyword evidence="3" id="KW-1185">Reference proteome</keyword>
<dbReference type="PROSITE" id="PS50943">
    <property type="entry name" value="HTH_CROC1"/>
    <property type="match status" value="1"/>
</dbReference>
<dbReference type="EMBL" id="KY653120">
    <property type="protein sequence ID" value="ARM68027.1"/>
    <property type="molecule type" value="Genomic_DNA"/>
</dbReference>
<organism evidence="2 3">
    <name type="scientific">Staphylococcus phage IME1348_01</name>
    <dbReference type="NCBI Taxonomy" id="1965489"/>
    <lineage>
        <taxon>Viruses</taxon>
        <taxon>Duplodnaviria</taxon>
        <taxon>Heunggongvirae</taxon>
        <taxon>Uroviricota</taxon>
        <taxon>Caudoviricetes</taxon>
        <taxon>Rockefellervirus</taxon>
        <taxon>Rockefellervirus IME134801</taxon>
    </lineage>
</organism>
<dbReference type="InterPro" id="IPR010982">
    <property type="entry name" value="Lambda_DNA-bd_dom_sf"/>
</dbReference>
<dbReference type="GeneID" id="65072005"/>
<dbReference type="RefSeq" id="YP_010082996.1">
    <property type="nucleotide sequence ID" value="NC_055036.1"/>
</dbReference>
<dbReference type="CDD" id="cd00093">
    <property type="entry name" value="HTH_XRE"/>
    <property type="match status" value="1"/>
</dbReference>
<dbReference type="Proteomes" id="UP000224652">
    <property type="component" value="Segment"/>
</dbReference>
<feature type="domain" description="HTH cro/C1-type" evidence="1">
    <location>
        <begin position="18"/>
        <end position="72"/>
    </location>
</feature>
<protein>
    <recommendedName>
        <fullName evidence="1">HTH cro/C1-type domain-containing protein</fullName>
    </recommendedName>
</protein>
<dbReference type="InterPro" id="IPR001387">
    <property type="entry name" value="Cro/C1-type_HTH"/>
</dbReference>
<dbReference type="Pfam" id="PF12844">
    <property type="entry name" value="HTH_19"/>
    <property type="match status" value="1"/>
</dbReference>
<dbReference type="SMART" id="SM00530">
    <property type="entry name" value="HTH_XRE"/>
    <property type="match status" value="1"/>
</dbReference>
<evidence type="ECO:0000313" key="2">
    <source>
        <dbReference type="EMBL" id="ARM68027.1"/>
    </source>
</evidence>
<accession>A0A1W6JPC4</accession>
<reference evidence="2 3" key="1">
    <citation type="submission" date="2017-02" db="EMBL/GenBank/DDBJ databases">
        <title>Analysis of active prophages from bacterial high-throughput sequencing data.</title>
        <authorList>
            <person name="Sun Q."/>
            <person name="Zhang X."/>
            <person name="Xing S."/>
            <person name="Tong Y.-G."/>
        </authorList>
    </citation>
    <scope>NUCLEOTIDE SEQUENCE [LARGE SCALE GENOMIC DNA]</scope>
</reference>
<dbReference type="KEGG" id="vg:65072005"/>
<dbReference type="SUPFAM" id="SSF47413">
    <property type="entry name" value="lambda repressor-like DNA-binding domains"/>
    <property type="match status" value="1"/>
</dbReference>
<sequence>MNSRVITKENKKEIAHRIKQIRLQRNFDINEFASILYVSPFSIKQWEEAKRIPNLEKIKLIAFIFKTTPEWLLYGE</sequence>
<evidence type="ECO:0000259" key="1">
    <source>
        <dbReference type="PROSITE" id="PS50943"/>
    </source>
</evidence>
<proteinExistence type="predicted"/>
<evidence type="ECO:0000313" key="3">
    <source>
        <dbReference type="Proteomes" id="UP000224652"/>
    </source>
</evidence>
<name>A0A1W6JPC4_9CAUD</name>
<dbReference type="Gene3D" id="1.10.260.40">
    <property type="entry name" value="lambda repressor-like DNA-binding domains"/>
    <property type="match status" value="1"/>
</dbReference>
<dbReference type="GO" id="GO:0003677">
    <property type="term" value="F:DNA binding"/>
    <property type="evidence" value="ECO:0007669"/>
    <property type="project" value="InterPro"/>
</dbReference>